<reference evidence="2" key="1">
    <citation type="submission" date="2021-12" db="EMBL/GenBank/DDBJ databases">
        <authorList>
            <person name="Zaccaron A."/>
            <person name="Stergiopoulos I."/>
        </authorList>
    </citation>
    <scope>NUCLEOTIDE SEQUENCE</scope>
    <source>
        <strain evidence="2">Race5_Kim</strain>
    </source>
</reference>
<dbReference type="EMBL" id="CP090170">
    <property type="protein sequence ID" value="UJO21381.1"/>
    <property type="molecule type" value="Genomic_DNA"/>
</dbReference>
<reference evidence="2" key="2">
    <citation type="journal article" date="2022" name="Microb. Genom.">
        <title>A chromosome-scale genome assembly of the tomato pathogen Cladosporium fulvum reveals a compartmentalized genome architecture and the presence of a dispensable chromosome.</title>
        <authorList>
            <person name="Zaccaron A.Z."/>
            <person name="Chen L.H."/>
            <person name="Samaras A."/>
            <person name="Stergiopoulos I."/>
        </authorList>
    </citation>
    <scope>NUCLEOTIDE SEQUENCE</scope>
    <source>
        <strain evidence="2">Race5_Kim</strain>
    </source>
</reference>
<protein>
    <recommendedName>
        <fullName evidence="4">F-box domain-containing protein</fullName>
    </recommendedName>
</protein>
<feature type="region of interest" description="Disordered" evidence="1">
    <location>
        <begin position="232"/>
        <end position="261"/>
    </location>
</feature>
<dbReference type="Proteomes" id="UP000756132">
    <property type="component" value="Chromosome 8"/>
</dbReference>
<dbReference type="AlphaFoldDB" id="A0A9Q8PF70"/>
<organism evidence="2 3">
    <name type="scientific">Passalora fulva</name>
    <name type="common">Tomato leaf mold</name>
    <name type="synonym">Cladosporium fulvum</name>
    <dbReference type="NCBI Taxonomy" id="5499"/>
    <lineage>
        <taxon>Eukaryota</taxon>
        <taxon>Fungi</taxon>
        <taxon>Dikarya</taxon>
        <taxon>Ascomycota</taxon>
        <taxon>Pezizomycotina</taxon>
        <taxon>Dothideomycetes</taxon>
        <taxon>Dothideomycetidae</taxon>
        <taxon>Mycosphaerellales</taxon>
        <taxon>Mycosphaerellaceae</taxon>
        <taxon>Fulvia</taxon>
    </lineage>
</organism>
<evidence type="ECO:0000313" key="2">
    <source>
        <dbReference type="EMBL" id="UJO21381.1"/>
    </source>
</evidence>
<gene>
    <name evidence="2" type="ORF">CLAFUR5_11050</name>
</gene>
<dbReference type="KEGG" id="ffu:CLAFUR5_11050"/>
<feature type="compositionally biased region" description="Polar residues" evidence="1">
    <location>
        <begin position="232"/>
        <end position="244"/>
    </location>
</feature>
<accession>A0A9Q8PF70</accession>
<sequence length="261" mass="29117">MTTDRLSALPAGLLLHVLLHLPDLKTLYAGTLASPRLWAIFHQNSDQVFWSIVNSTSVGLIGPIVLYIKVRAPGSQDDIELLTSADVEAIDRARALPSWSPLPHDEKLFHLVAQAVRIHDLVSWVLRTKLDYLTTLTYYKVENSDPFSHHNHLFPRPALQTIPTPAHLEDPSWVEETRAVRAVWLLAAAWRSGRCSEHDVATGALFPDHERRSIAPTARELRRSILSCSTLQNRDPSTSSLETTTADHTETDSGDLSVLEC</sequence>
<evidence type="ECO:0000256" key="1">
    <source>
        <dbReference type="SAM" id="MobiDB-lite"/>
    </source>
</evidence>
<dbReference type="RefSeq" id="XP_047765747.1">
    <property type="nucleotide sequence ID" value="XM_047910198.1"/>
</dbReference>
<evidence type="ECO:0008006" key="4">
    <source>
        <dbReference type="Google" id="ProtNLM"/>
    </source>
</evidence>
<dbReference type="OrthoDB" id="3933466at2759"/>
<keyword evidence="3" id="KW-1185">Reference proteome</keyword>
<name>A0A9Q8PF70_PASFU</name>
<evidence type="ECO:0000313" key="3">
    <source>
        <dbReference type="Proteomes" id="UP000756132"/>
    </source>
</evidence>
<proteinExistence type="predicted"/>
<dbReference type="GeneID" id="71990928"/>